<reference evidence="2 3" key="1">
    <citation type="submission" date="2017-11" db="EMBL/GenBank/DDBJ databases">
        <title>Complete genome sequence of Streptomyces lavendulae subsp. lavendulae CCM 3239 (formerly 'Streptomyces aureofaciens CCM 3239'), the producer of the angucycline-type antibiotic auricin.</title>
        <authorList>
            <person name="Busche T."/>
            <person name="Novakova R."/>
            <person name="Al'Dilaimi A."/>
            <person name="Homerova D."/>
            <person name="Feckova L."/>
            <person name="Rezuchova B."/>
            <person name="Mingyar E."/>
            <person name="Csolleiova D."/>
            <person name="Bekeova C."/>
            <person name="Winkler A."/>
            <person name="Sevcikova B."/>
            <person name="Kalinowski J."/>
            <person name="Kormanec J."/>
            <person name="Ruckert C."/>
        </authorList>
    </citation>
    <scope>NUCLEOTIDE SEQUENCE [LARGE SCALE GENOMIC DNA]</scope>
    <source>
        <strain evidence="2 3">CCM 3239</strain>
    </source>
</reference>
<organism evidence="2 3">
    <name type="scientific">Streptomyces lavendulae subsp. lavendulae</name>
    <dbReference type="NCBI Taxonomy" id="58340"/>
    <lineage>
        <taxon>Bacteria</taxon>
        <taxon>Bacillati</taxon>
        <taxon>Actinomycetota</taxon>
        <taxon>Actinomycetes</taxon>
        <taxon>Kitasatosporales</taxon>
        <taxon>Streptomycetaceae</taxon>
        <taxon>Streptomyces</taxon>
    </lineage>
</organism>
<dbReference type="Proteomes" id="UP000231791">
    <property type="component" value="Chromosome"/>
</dbReference>
<sequence length="296" mass="33060">MEQRRGLDAYGYFEREGSLGRIQPAFADLVAAARSRIAEAYGSRLHSAYLYGSVPRGTARPGRSDLDLLIALHGEPAHDDRDIAEVLGQGLDQDFPEIDGVGVLLYGKDRLLSEQERYDLGWFLACLCTPLLGDDLAEHLPRYRPDAVLARETNGDLDRVLPRWRERFEAASEPADYRRLSRAFARHLVRTGFTLVMPRWGGWTSDLTESAEVFARYYPQRADQMRAAAVVALAPVEDPAVVRRYVEDLGPWLAGEYTARHGPKAPRREAAGESVTRSAPGPGRPRPASPPPDRRR</sequence>
<keyword evidence="3" id="KW-1185">Reference proteome</keyword>
<dbReference type="KEGG" id="slx:SLAV_20630"/>
<proteinExistence type="predicted"/>
<dbReference type="InterPro" id="IPR043519">
    <property type="entry name" value="NT_sf"/>
</dbReference>
<evidence type="ECO:0000313" key="3">
    <source>
        <dbReference type="Proteomes" id="UP000231791"/>
    </source>
</evidence>
<dbReference type="InterPro" id="IPR002934">
    <property type="entry name" value="Polymerase_NTP_transf_dom"/>
</dbReference>
<name>A0A2K8PHK3_STRLA</name>
<dbReference type="Pfam" id="PF01909">
    <property type="entry name" value="NTP_transf_2"/>
    <property type="match status" value="1"/>
</dbReference>
<dbReference type="AlphaFoldDB" id="A0A2K8PHK3"/>
<dbReference type="EMBL" id="CP024985">
    <property type="protein sequence ID" value="ATZ25948.1"/>
    <property type="molecule type" value="Genomic_DNA"/>
</dbReference>
<dbReference type="OrthoDB" id="3422944at2"/>
<evidence type="ECO:0000256" key="1">
    <source>
        <dbReference type="SAM" id="MobiDB-lite"/>
    </source>
</evidence>
<dbReference type="SUPFAM" id="SSF81301">
    <property type="entry name" value="Nucleotidyltransferase"/>
    <property type="match status" value="1"/>
</dbReference>
<dbReference type="GO" id="GO:0016779">
    <property type="term" value="F:nucleotidyltransferase activity"/>
    <property type="evidence" value="ECO:0007669"/>
    <property type="project" value="InterPro"/>
</dbReference>
<feature type="compositionally biased region" description="Pro residues" evidence="1">
    <location>
        <begin position="282"/>
        <end position="296"/>
    </location>
</feature>
<evidence type="ECO:0000313" key="2">
    <source>
        <dbReference type="EMBL" id="ATZ25948.1"/>
    </source>
</evidence>
<dbReference type="GeneID" id="49385161"/>
<gene>
    <name evidence="2" type="ORF">SLAV_20630</name>
</gene>
<dbReference type="Gene3D" id="3.30.460.10">
    <property type="entry name" value="Beta Polymerase, domain 2"/>
    <property type="match status" value="1"/>
</dbReference>
<dbReference type="RefSeq" id="WP_106979766.1">
    <property type="nucleotide sequence ID" value="NZ_CP024985.1"/>
</dbReference>
<accession>A0A2K8PHK3</accession>
<protein>
    <submittedName>
        <fullName evidence="2">Uncharacterized protein</fullName>
    </submittedName>
</protein>
<feature type="region of interest" description="Disordered" evidence="1">
    <location>
        <begin position="256"/>
        <end position="296"/>
    </location>
</feature>
<dbReference type="CDD" id="cd05403">
    <property type="entry name" value="NT_KNTase_like"/>
    <property type="match status" value="1"/>
</dbReference>